<name>A0A6J4CZH0_9HELI</name>
<gene>
    <name evidence="1" type="ORF">SNTW_15430</name>
</gene>
<dbReference type="GeneID" id="56928852"/>
<dbReference type="AlphaFoldDB" id="A0A6J4CZH0"/>
<reference evidence="1 2" key="1">
    <citation type="submission" date="2019-06" db="EMBL/GenBank/DDBJ databases">
        <title>Complete genome sequence of Helicobacter suis SNTW101c.</title>
        <authorList>
            <person name="Rimbara E."/>
            <person name="Suzuki M."/>
            <person name="Matsui H."/>
            <person name="Nakamura M."/>
            <person name="Mori S."/>
            <person name="Shibayama K."/>
        </authorList>
    </citation>
    <scope>NUCLEOTIDE SEQUENCE [LARGE SCALE GENOMIC DNA]</scope>
    <source>
        <strain evidence="1 2">SNTW101c</strain>
    </source>
</reference>
<dbReference type="RefSeq" id="WP_050782154.1">
    <property type="nucleotide sequence ID" value="NZ_AP019774.1"/>
</dbReference>
<proteinExistence type="predicted"/>
<sequence>MIILYNSKGSGYVGLCHTNTTSRFIYKEGYLTLELSHTFSKDMEYKRFIMIKERGDHLYLHQYSEQVFKKKGGIKELVRSHVFYSQSRDDPSGKNPLNTDDYFNTSALESLATLCYKHRLCIRE</sequence>
<organism evidence="1 2">
    <name type="scientific">Helicobacter suis</name>
    <dbReference type="NCBI Taxonomy" id="104628"/>
    <lineage>
        <taxon>Bacteria</taxon>
        <taxon>Pseudomonadati</taxon>
        <taxon>Campylobacterota</taxon>
        <taxon>Epsilonproteobacteria</taxon>
        <taxon>Campylobacterales</taxon>
        <taxon>Helicobacteraceae</taxon>
        <taxon>Helicobacter</taxon>
    </lineage>
</organism>
<evidence type="ECO:0000313" key="1">
    <source>
        <dbReference type="EMBL" id="BCD70898.1"/>
    </source>
</evidence>
<dbReference type="Proteomes" id="UP000317935">
    <property type="component" value="Chromosome"/>
</dbReference>
<protein>
    <submittedName>
        <fullName evidence="1">Uncharacterized protein</fullName>
    </submittedName>
</protein>
<evidence type="ECO:0000313" key="2">
    <source>
        <dbReference type="Proteomes" id="UP000317935"/>
    </source>
</evidence>
<dbReference type="OrthoDB" id="5318844at2"/>
<accession>A0A6J4CZH0</accession>
<dbReference type="EMBL" id="AP019774">
    <property type="protein sequence ID" value="BCD70898.1"/>
    <property type="molecule type" value="Genomic_DNA"/>
</dbReference>